<feature type="domain" description="c-SKI SMAD4-binding" evidence="3">
    <location>
        <begin position="316"/>
        <end position="409"/>
    </location>
</feature>
<dbReference type="GO" id="GO:0046332">
    <property type="term" value="F:SMAD binding"/>
    <property type="evidence" value="ECO:0007669"/>
    <property type="project" value="InterPro"/>
</dbReference>
<dbReference type="Proteomes" id="UP001381693">
    <property type="component" value="Unassembled WGS sequence"/>
</dbReference>
<dbReference type="GO" id="GO:0000981">
    <property type="term" value="F:DNA-binding transcription factor activity, RNA polymerase II-specific"/>
    <property type="evidence" value="ECO:0007669"/>
    <property type="project" value="TreeGrafter"/>
</dbReference>
<feature type="region of interest" description="Disordered" evidence="2">
    <location>
        <begin position="121"/>
        <end position="164"/>
    </location>
</feature>
<evidence type="ECO:0000313" key="5">
    <source>
        <dbReference type="Proteomes" id="UP001381693"/>
    </source>
</evidence>
<dbReference type="EMBL" id="JAXCGZ010000105">
    <property type="protein sequence ID" value="KAK7086691.1"/>
    <property type="molecule type" value="Genomic_DNA"/>
</dbReference>
<accession>A0AAN9AGZ7</accession>
<dbReference type="GO" id="GO:0005737">
    <property type="term" value="C:cytoplasm"/>
    <property type="evidence" value="ECO:0007669"/>
    <property type="project" value="TreeGrafter"/>
</dbReference>
<reference evidence="4 5" key="1">
    <citation type="submission" date="2023-11" db="EMBL/GenBank/DDBJ databases">
        <title>Halocaridina rubra genome assembly.</title>
        <authorList>
            <person name="Smith C."/>
        </authorList>
    </citation>
    <scope>NUCLEOTIDE SEQUENCE [LARGE SCALE GENOMIC DNA]</scope>
    <source>
        <strain evidence="4">EP-1</strain>
        <tissue evidence="4">Whole</tissue>
    </source>
</reference>
<dbReference type="InterPro" id="IPR009061">
    <property type="entry name" value="DNA-bd_dom_put_sf"/>
</dbReference>
<feature type="compositionally biased region" description="Polar residues" evidence="2">
    <location>
        <begin position="123"/>
        <end position="150"/>
    </location>
</feature>
<dbReference type="SMART" id="SM01046">
    <property type="entry name" value="c-SKI_SMAD_bind"/>
    <property type="match status" value="1"/>
</dbReference>
<dbReference type="PANTHER" id="PTHR10005">
    <property type="entry name" value="SKI ONCOGENE-RELATED"/>
    <property type="match status" value="1"/>
</dbReference>
<dbReference type="Gene3D" id="3.10.260.20">
    <property type="entry name" value="Ski"/>
    <property type="match status" value="1"/>
</dbReference>
<dbReference type="Pfam" id="PF02437">
    <property type="entry name" value="Ski_Sno_DHD"/>
    <property type="match status" value="1"/>
</dbReference>
<dbReference type="GO" id="GO:0005634">
    <property type="term" value="C:nucleus"/>
    <property type="evidence" value="ECO:0007669"/>
    <property type="project" value="TreeGrafter"/>
</dbReference>
<dbReference type="SUPFAM" id="SSF63763">
    <property type="entry name" value="SAND domain-like"/>
    <property type="match status" value="1"/>
</dbReference>
<feature type="compositionally biased region" description="Low complexity" evidence="2">
    <location>
        <begin position="151"/>
        <end position="161"/>
    </location>
</feature>
<dbReference type="InterPro" id="IPR010919">
    <property type="entry name" value="SAND-like_dom_sf"/>
</dbReference>
<dbReference type="SUPFAM" id="SSF46955">
    <property type="entry name" value="Putative DNA-binding domain"/>
    <property type="match status" value="1"/>
</dbReference>
<dbReference type="Pfam" id="PF08782">
    <property type="entry name" value="c-SKI_SMAD_bind"/>
    <property type="match status" value="1"/>
</dbReference>
<dbReference type="GO" id="GO:0030514">
    <property type="term" value="P:negative regulation of BMP signaling pathway"/>
    <property type="evidence" value="ECO:0007669"/>
    <property type="project" value="TreeGrafter"/>
</dbReference>
<comment type="similarity">
    <text evidence="1">Belongs to the SKI family.</text>
</comment>
<protein>
    <recommendedName>
        <fullName evidence="3">c-SKI SMAD4-binding domain-containing protein</fullName>
    </recommendedName>
</protein>
<evidence type="ECO:0000259" key="3">
    <source>
        <dbReference type="SMART" id="SM01046"/>
    </source>
</evidence>
<dbReference type="GO" id="GO:0005667">
    <property type="term" value="C:transcription regulator complex"/>
    <property type="evidence" value="ECO:0007669"/>
    <property type="project" value="TreeGrafter"/>
</dbReference>
<sequence length="419" mass="45659">MATPHLKRVLRTYQNTAMTSLHGPGPESYPNAGVGHKKHELYNKLSYKKALLYEESLKNNNDSCEFNRRRPPSGGGGSSLPSSETQTQPPPAPPHAVIKEEPGEIVHMSLKPLSSLLSSSSSGGNNIRCNSEGGSVETVSSLNRSSTVAGSSPSWHSSGSSTNNNVGPGCSWVEPGDFLAPAPFPPQPWPVLAAADKGSPGGGGGQCEETYLDGEPIACFNVGGEKRLCLPKILNTILREFSLAQINTVCDELRIFCSRCTPPQLDALRNAGVLPLKATSCGLITNTDAQRLTHALLYSRAPSVTSQQQHTQQLPQLHVYHTCFGKCKGLVWEDLYVSGEAACIECDECHGLFPPSRFVCHAHRSLENLTIHWGFEAENWRAYLLLAEDQRMPLERAEVQLKAFKNKFDPAIPNHKRKQ</sequence>
<dbReference type="AlphaFoldDB" id="A0AAN9AGZ7"/>
<feature type="region of interest" description="Disordered" evidence="2">
    <location>
        <begin position="61"/>
        <end position="97"/>
    </location>
</feature>
<feature type="non-terminal residue" evidence="4">
    <location>
        <position position="419"/>
    </location>
</feature>
<evidence type="ECO:0000256" key="1">
    <source>
        <dbReference type="ARBA" id="ARBA00009513"/>
    </source>
</evidence>
<dbReference type="InterPro" id="IPR023216">
    <property type="entry name" value="Tscrpt_reg_SKI_SnoN"/>
</dbReference>
<organism evidence="4 5">
    <name type="scientific">Halocaridina rubra</name>
    <name type="common">Hawaiian red shrimp</name>
    <dbReference type="NCBI Taxonomy" id="373956"/>
    <lineage>
        <taxon>Eukaryota</taxon>
        <taxon>Metazoa</taxon>
        <taxon>Ecdysozoa</taxon>
        <taxon>Arthropoda</taxon>
        <taxon>Crustacea</taxon>
        <taxon>Multicrustacea</taxon>
        <taxon>Malacostraca</taxon>
        <taxon>Eumalacostraca</taxon>
        <taxon>Eucarida</taxon>
        <taxon>Decapoda</taxon>
        <taxon>Pleocyemata</taxon>
        <taxon>Caridea</taxon>
        <taxon>Atyoidea</taxon>
        <taxon>Atyidae</taxon>
        <taxon>Halocaridina</taxon>
    </lineage>
</organism>
<dbReference type="Gene3D" id="3.10.390.10">
    <property type="entry name" value="SAND domain-like"/>
    <property type="match status" value="1"/>
</dbReference>
<gene>
    <name evidence="4" type="ORF">SK128_007651</name>
</gene>
<evidence type="ECO:0000313" key="4">
    <source>
        <dbReference type="EMBL" id="KAK7086691.1"/>
    </source>
</evidence>
<dbReference type="PANTHER" id="PTHR10005:SF25">
    <property type="entry name" value="SNO ONCOGENE, ISOFORM B"/>
    <property type="match status" value="1"/>
</dbReference>
<proteinExistence type="inferred from homology"/>
<name>A0AAN9AGZ7_HALRR</name>
<dbReference type="InterPro" id="IPR014890">
    <property type="entry name" value="c-SKI_SMAD4-bd_dom"/>
</dbReference>
<dbReference type="FunFam" id="3.10.260.20:FF:000002">
    <property type="entry name" value="SKI-like oncogene a"/>
    <property type="match status" value="1"/>
</dbReference>
<dbReference type="CDD" id="cd21079">
    <property type="entry name" value="DHD_Ski_Sno"/>
    <property type="match status" value="1"/>
</dbReference>
<keyword evidence="5" id="KW-1185">Reference proteome</keyword>
<dbReference type="InterPro" id="IPR037000">
    <property type="entry name" value="Ski_DNA-bd_sf"/>
</dbReference>
<comment type="caution">
    <text evidence="4">The sequence shown here is derived from an EMBL/GenBank/DDBJ whole genome shotgun (WGS) entry which is preliminary data.</text>
</comment>
<dbReference type="InterPro" id="IPR003380">
    <property type="entry name" value="SKI/SNO/DAC"/>
</dbReference>
<dbReference type="GO" id="GO:0000978">
    <property type="term" value="F:RNA polymerase II cis-regulatory region sequence-specific DNA binding"/>
    <property type="evidence" value="ECO:0007669"/>
    <property type="project" value="TreeGrafter"/>
</dbReference>
<evidence type="ECO:0000256" key="2">
    <source>
        <dbReference type="SAM" id="MobiDB-lite"/>
    </source>
</evidence>